<organism evidence="1 2">
    <name type="scientific">Larimichthys crocea</name>
    <name type="common">Large yellow croaker</name>
    <name type="synonym">Pseudosciaena crocea</name>
    <dbReference type="NCBI Taxonomy" id="215358"/>
    <lineage>
        <taxon>Eukaryota</taxon>
        <taxon>Metazoa</taxon>
        <taxon>Chordata</taxon>
        <taxon>Craniata</taxon>
        <taxon>Vertebrata</taxon>
        <taxon>Euteleostomi</taxon>
        <taxon>Actinopterygii</taxon>
        <taxon>Neopterygii</taxon>
        <taxon>Teleostei</taxon>
        <taxon>Neoteleostei</taxon>
        <taxon>Acanthomorphata</taxon>
        <taxon>Eupercaria</taxon>
        <taxon>Sciaenidae</taxon>
        <taxon>Larimichthys</taxon>
    </lineage>
</organism>
<comment type="caution">
    <text evidence="1">The sequence shown here is derived from an EMBL/GenBank/DDBJ whole genome shotgun (WGS) entry which is preliminary data.</text>
</comment>
<sequence length="99" mass="11393">MASRASSPSTTWISWCRSLIRVPRNDLTLTPDQSRHPENSLYLRLKTTNHAPPSTPSSSSVLLCDSAFTKRTETTKRAWQFEQWLEERAAEEREKRGTD</sequence>
<reference evidence="1" key="1">
    <citation type="submission" date="2018-11" db="EMBL/GenBank/DDBJ databases">
        <title>The sequence and de novo assembly of Larimichthys crocea genome using PacBio and Hi-C technologies.</title>
        <authorList>
            <person name="Xu P."/>
            <person name="Chen B."/>
            <person name="Zhou Z."/>
            <person name="Ke Q."/>
            <person name="Wu Y."/>
            <person name="Bai H."/>
            <person name="Pu F."/>
        </authorList>
    </citation>
    <scope>NUCLEOTIDE SEQUENCE</scope>
    <source>
        <tissue evidence="1">Muscle</tissue>
    </source>
</reference>
<accession>A0ACD3Q559</accession>
<gene>
    <name evidence="1" type="ORF">E3U43_007917</name>
</gene>
<evidence type="ECO:0000313" key="2">
    <source>
        <dbReference type="Proteomes" id="UP000793456"/>
    </source>
</evidence>
<dbReference type="EMBL" id="CM011697">
    <property type="protein sequence ID" value="TMS02377.1"/>
    <property type="molecule type" value="Genomic_DNA"/>
</dbReference>
<dbReference type="Proteomes" id="UP000793456">
    <property type="component" value="Chromosome XXIV"/>
</dbReference>
<keyword evidence="2" id="KW-1185">Reference proteome</keyword>
<evidence type="ECO:0000313" key="1">
    <source>
        <dbReference type="EMBL" id="TMS02377.1"/>
    </source>
</evidence>
<name>A0ACD3Q559_LARCR</name>
<protein>
    <submittedName>
        <fullName evidence="1">Uncharacterized protein</fullName>
    </submittedName>
</protein>
<proteinExistence type="predicted"/>